<evidence type="ECO:0000313" key="3">
    <source>
        <dbReference type="Proteomes" id="UP000305881"/>
    </source>
</evidence>
<keyword evidence="3" id="KW-1185">Reference proteome</keyword>
<dbReference type="KEGG" id="mbur:EQU24_21260"/>
<reference evidence="3" key="1">
    <citation type="journal article" date="2019" name="J. Bacteriol.">
        <title>A Mutagenic Screen Identifies a TonB-Dependent Receptor Required for the Lanthanide Metal Switch in the Type I Methanotroph 'Methylotuvimicrobium buryatense' 5GB1C.</title>
        <authorList>
            <person name="Groom J.D."/>
            <person name="Ford S.M."/>
            <person name="Pesesky M.W."/>
            <person name="Lidstrom M.E."/>
        </authorList>
    </citation>
    <scope>NUCLEOTIDE SEQUENCE [LARGE SCALE GENOMIC DNA]</scope>
    <source>
        <strain evidence="3">5GB1C</strain>
    </source>
</reference>
<evidence type="ECO:0008006" key="4">
    <source>
        <dbReference type="Google" id="ProtNLM"/>
    </source>
</evidence>
<dbReference type="PANTHER" id="PTHR36842">
    <property type="entry name" value="PROTEIN TOLB HOMOLOG"/>
    <property type="match status" value="1"/>
</dbReference>
<proteinExistence type="inferred from homology"/>
<name>A0A4P9UV34_METBY</name>
<dbReference type="InterPro" id="IPR011042">
    <property type="entry name" value="6-blade_b-propeller_TolB-like"/>
</dbReference>
<organism evidence="2 3">
    <name type="scientific">Methylotuvimicrobium buryatense</name>
    <name type="common">Methylomicrobium buryatense</name>
    <dbReference type="NCBI Taxonomy" id="95641"/>
    <lineage>
        <taxon>Bacteria</taxon>
        <taxon>Pseudomonadati</taxon>
        <taxon>Pseudomonadota</taxon>
        <taxon>Gammaproteobacteria</taxon>
        <taxon>Methylococcales</taxon>
        <taxon>Methylococcaceae</taxon>
        <taxon>Methylotuvimicrobium</taxon>
    </lineage>
</organism>
<dbReference type="SUPFAM" id="SSF82171">
    <property type="entry name" value="DPP6 N-terminal domain-like"/>
    <property type="match status" value="1"/>
</dbReference>
<dbReference type="OrthoDB" id="626010at2"/>
<dbReference type="Gene3D" id="1.25.40.10">
    <property type="entry name" value="Tetratricopeptide repeat domain"/>
    <property type="match status" value="1"/>
</dbReference>
<evidence type="ECO:0000313" key="2">
    <source>
        <dbReference type="EMBL" id="QCW84483.1"/>
    </source>
</evidence>
<dbReference type="InterPro" id="IPR011990">
    <property type="entry name" value="TPR-like_helical_dom_sf"/>
</dbReference>
<dbReference type="Proteomes" id="UP000305881">
    <property type="component" value="Chromosome"/>
</dbReference>
<accession>A0A4P9UV34</accession>
<dbReference type="SUPFAM" id="SSF48452">
    <property type="entry name" value="TPR-like"/>
    <property type="match status" value="1"/>
</dbReference>
<dbReference type="InterPro" id="IPR011659">
    <property type="entry name" value="WD40"/>
</dbReference>
<protein>
    <recommendedName>
        <fullName evidence="4">Tetratricopeptide repeat protein</fullName>
    </recommendedName>
</protein>
<sequence length="1228" mass="139875">MISGRVRLLDWLVSAAGQIFSPRQLLLHCPNTRHPWRNAKSAFMPSSAISRRRQARTYSRSPVKRVTEPSTTLIVPGRYLSRNPNRLQTCLWSLLASGLLSNVAIGANPPKDRLETMVGLTAGRYDHFQGQLADDGETLSFVSNANTTTEIHRQSLLRNAPTLVFDDNADTSQPRLSPDGQSLLYISYQEDASGDACIYHFKQRDRRCLTDENTEVLHVFWFPDSLHIGALTRTGLLDTHELRKYSVGQRRGDTGELLLSRNIAAPTVSPDGRWLVYVPLEQGTSGQFSFMMRASSGFVLHPLISGLSPRLFRPDMPGSTGFPTFSPDGQYLYFTQFLNDTNFDGVIDGGDNGILFRARFDGDAVSPIRRGSYEQLTSGRRNCQYPSPARDKLIATCLRAGYLQIYSLPLSGLVPPDWTRQRIEEELLVTRDPWERLLLLKRLLPDTEDQAKRIAIYRRIILEHLSLHEYESTEYHLRLLQDLDDADAWLADWTEVLLELTAYRRDEQRLPHGKLNAAFIQAQQERLDRLSRWQGARHSTVHRLAAMARLEILDVLGDKKQALALSDALDLAGEKDTFSLHLIAMQQQKFLRLLDERERLLRMFRQLAEHSAFSERERLRYADAYKRSLLQGLARREQRQSLAKRLETVEPDSPLGFMLSIESHLLATDAASQAITQDHLTSLFQETGSFERRRALIMSAIDHAAYNDYQQLLYTMGLLWLDTVPVGHPERKHAEAIFADIVLEKAYAEMAGGHPTEAAELFHEITETTTSLEAHEGYIEASLRSGKFSEQLLAAYKTRYSDRSKAPEWAFVQAYLRGQRLNAITDLEKHRTEVDRDMALLLPALQVLPRSPEIHHLYAYLAHREFHRSHDHEMAMIAHTHYHLALDLAPRNPRRKASVLHELGLLQAALGNHHIALRHFQERARLPFTRPRQELSFRLDKARSHYFRGRYRTSKSEIESAQTLIDDHRDKLAEFRALVIDRGAFYHYVGGDYEQAENLYRALLPEIAGENLAERLKAHLGLGASLLKTSQYEPAIAELSHAWALLDSDEPMRRNETRAGRLDKDDYRHIVAGLLAHAQRGAGNFDAAFDAMRERRRWLLKRFEEYEQETYLQEAASASHHLAVLSVMQGRLGAAIRHIEEGLSDADTWRAHAGAPMDSVTLALLQTAAELCIFAGVSPGQFSIDIPARLNQAFEIIIRESNPKWLPTRRLFADYLAVFDLDGFKTLK</sequence>
<dbReference type="AlphaFoldDB" id="A0A4P9UV34"/>
<dbReference type="STRING" id="675511.GCA_000341735_03177"/>
<gene>
    <name evidence="2" type="ORF">EQU24_21260</name>
</gene>
<dbReference type="EMBL" id="CP035467">
    <property type="protein sequence ID" value="QCW84483.1"/>
    <property type="molecule type" value="Genomic_DNA"/>
</dbReference>
<dbReference type="Pfam" id="PF07676">
    <property type="entry name" value="PD40"/>
    <property type="match status" value="3"/>
</dbReference>
<dbReference type="Gene3D" id="2.120.10.30">
    <property type="entry name" value="TolB, C-terminal domain"/>
    <property type="match status" value="2"/>
</dbReference>
<dbReference type="PANTHER" id="PTHR36842:SF1">
    <property type="entry name" value="PROTEIN TOLB"/>
    <property type="match status" value="1"/>
</dbReference>
<evidence type="ECO:0000256" key="1">
    <source>
        <dbReference type="ARBA" id="ARBA00009820"/>
    </source>
</evidence>
<comment type="similarity">
    <text evidence="1">Belongs to the TolB family.</text>
</comment>